<reference evidence="1 2" key="1">
    <citation type="submission" date="2016-10" db="EMBL/GenBank/DDBJ databases">
        <authorList>
            <person name="de Groot N.N."/>
        </authorList>
    </citation>
    <scope>NUCLEOTIDE SEQUENCE [LARGE SCALE GENOMIC DNA]</scope>
    <source>
        <strain evidence="1 2">DSM 24677</strain>
    </source>
</reference>
<dbReference type="GeneID" id="78125203"/>
<evidence type="ECO:0000313" key="1">
    <source>
        <dbReference type="EMBL" id="SDY69358.1"/>
    </source>
</evidence>
<keyword evidence="2" id="KW-1185">Reference proteome</keyword>
<sequence>MVFTLLTGCLEGAPVGQTNLSSAESKAAQGSFALASATIVPEKVIAAGPRGFCIDKRSLKTGRSGGFALLVPCAALDAQAQVLGLDTAILTLQAQPQRLQRAPTTANGLAEAFKDEQPIYEETGDGMSIVQLAQGGDALIPNGEGKHWRAALRFNGYLIGLAVYSEKGGVAAGENGKALLIEFAEAVLAASPLKQFAVEPE</sequence>
<gene>
    <name evidence="1" type="ORF">SAMN05444486_103252</name>
</gene>
<organism evidence="1 2">
    <name type="scientific">Lentibacter algarum</name>
    <dbReference type="NCBI Taxonomy" id="576131"/>
    <lineage>
        <taxon>Bacteria</taxon>
        <taxon>Pseudomonadati</taxon>
        <taxon>Pseudomonadota</taxon>
        <taxon>Alphaproteobacteria</taxon>
        <taxon>Rhodobacterales</taxon>
        <taxon>Roseobacteraceae</taxon>
        <taxon>Lentibacter</taxon>
    </lineage>
</organism>
<proteinExistence type="predicted"/>
<dbReference type="OrthoDB" id="7829925at2"/>
<dbReference type="Proteomes" id="UP000199026">
    <property type="component" value="Unassembled WGS sequence"/>
</dbReference>
<protein>
    <submittedName>
        <fullName evidence="1">Uncharacterized protein</fullName>
    </submittedName>
</protein>
<dbReference type="RefSeq" id="WP_089892348.1">
    <property type="nucleotide sequence ID" value="NZ_CALJFH010000013.1"/>
</dbReference>
<accession>A0A1H3LZB7</accession>
<name>A0A1H3LZB7_9RHOB</name>
<evidence type="ECO:0000313" key="2">
    <source>
        <dbReference type="Proteomes" id="UP000199026"/>
    </source>
</evidence>
<dbReference type="EMBL" id="FNPR01000003">
    <property type="protein sequence ID" value="SDY69358.1"/>
    <property type="molecule type" value="Genomic_DNA"/>
</dbReference>
<dbReference type="STRING" id="576131.SAMN05444486_103252"/>
<dbReference type="AlphaFoldDB" id="A0A1H3LZB7"/>